<proteinExistence type="predicted"/>
<reference evidence="2" key="1">
    <citation type="journal article" date="2014" name="Int. J. Syst. Evol. Microbiol.">
        <title>Complete genome of a new Firmicutes species belonging to the dominant human colonic microbiota ('Ruminococcus bicirculans') reveals two chromosomes and a selective capacity to utilize plant glucans.</title>
        <authorList>
            <consortium name="NISC Comparative Sequencing Program"/>
            <person name="Wegmann U."/>
            <person name="Louis P."/>
            <person name="Goesmann A."/>
            <person name="Henrissat B."/>
            <person name="Duncan S.H."/>
            <person name="Flint H.J."/>
        </authorList>
    </citation>
    <scope>NUCLEOTIDE SEQUENCE</scope>
    <source>
        <strain evidence="2">NBRC 102424</strain>
    </source>
</reference>
<dbReference type="EMBL" id="BSND01000006">
    <property type="protein sequence ID" value="GLQ00540.1"/>
    <property type="molecule type" value="Genomic_DNA"/>
</dbReference>
<evidence type="ECO:0000313" key="2">
    <source>
        <dbReference type="EMBL" id="GLQ00540.1"/>
    </source>
</evidence>
<organism evidence="2 3">
    <name type="scientific">Methylophaga thalassica</name>
    <dbReference type="NCBI Taxonomy" id="40223"/>
    <lineage>
        <taxon>Bacteria</taxon>
        <taxon>Pseudomonadati</taxon>
        <taxon>Pseudomonadota</taxon>
        <taxon>Gammaproteobacteria</taxon>
        <taxon>Thiotrichales</taxon>
        <taxon>Piscirickettsiaceae</taxon>
        <taxon>Methylophaga</taxon>
    </lineage>
</organism>
<keyword evidence="1" id="KW-0732">Signal</keyword>
<sequence length="59" mass="6299">MKQVNSTALRPGSSFLLLSSLILASLPVQSEDSVELPRVEVTSGGVAENSYIPLEKSPR</sequence>
<keyword evidence="3" id="KW-1185">Reference proteome</keyword>
<reference evidence="2" key="2">
    <citation type="submission" date="2023-01" db="EMBL/GenBank/DDBJ databases">
        <title>Draft genome sequence of Methylophaga thalassica strain NBRC 102424.</title>
        <authorList>
            <person name="Sun Q."/>
            <person name="Mori K."/>
        </authorList>
    </citation>
    <scope>NUCLEOTIDE SEQUENCE</scope>
    <source>
        <strain evidence="2">NBRC 102424</strain>
    </source>
</reference>
<accession>A0ABQ5TX33</accession>
<evidence type="ECO:0000313" key="3">
    <source>
        <dbReference type="Proteomes" id="UP001161423"/>
    </source>
</evidence>
<evidence type="ECO:0000256" key="1">
    <source>
        <dbReference type="SAM" id="SignalP"/>
    </source>
</evidence>
<name>A0ABQ5TX33_9GAMM</name>
<feature type="signal peptide" evidence="1">
    <location>
        <begin position="1"/>
        <end position="30"/>
    </location>
</feature>
<feature type="chain" id="PRO_5046343648" evidence="1">
    <location>
        <begin position="31"/>
        <end position="59"/>
    </location>
</feature>
<gene>
    <name evidence="2" type="ORF">GCM10007891_23930</name>
</gene>
<protein>
    <submittedName>
        <fullName evidence="2">Uncharacterized protein</fullName>
    </submittedName>
</protein>
<comment type="caution">
    <text evidence="2">The sequence shown here is derived from an EMBL/GenBank/DDBJ whole genome shotgun (WGS) entry which is preliminary data.</text>
</comment>
<dbReference type="RefSeq" id="WP_284723485.1">
    <property type="nucleotide sequence ID" value="NZ_BSND01000006.1"/>
</dbReference>
<dbReference type="Proteomes" id="UP001161423">
    <property type="component" value="Unassembled WGS sequence"/>
</dbReference>